<protein>
    <recommendedName>
        <fullName evidence="15">Acid ceramidase</fullName>
        <ecNumber evidence="6">3.5.1.23</ecNumber>
    </recommendedName>
</protein>
<keyword evidence="9 17" id="KW-0378">Hydrolase</keyword>
<dbReference type="InterPro" id="IPR029132">
    <property type="entry name" value="CBAH/NAAA_C"/>
</dbReference>
<dbReference type="PIRSF" id="PIRSF017632">
    <property type="entry name" value="Acid_ceramidase-like"/>
    <property type="match status" value="1"/>
</dbReference>
<evidence type="ECO:0000256" key="7">
    <source>
        <dbReference type="ARBA" id="ARBA00022525"/>
    </source>
</evidence>
<evidence type="ECO:0000256" key="5">
    <source>
        <dbReference type="ARBA" id="ARBA00005730"/>
    </source>
</evidence>
<feature type="chain" id="PRO_5002113898" description="Acid ceramidase" evidence="19">
    <location>
        <begin position="20"/>
        <end position="387"/>
    </location>
</feature>
<feature type="domain" description="Choloylglycine hydrolase/NAAA C-terminal" evidence="20">
    <location>
        <begin position="136"/>
        <end position="317"/>
    </location>
</feature>
<evidence type="ECO:0000256" key="18">
    <source>
        <dbReference type="PIRSR" id="PIRSR017632-1"/>
    </source>
</evidence>
<evidence type="ECO:0000256" key="12">
    <source>
        <dbReference type="ARBA" id="ARBA00023157"/>
    </source>
</evidence>
<evidence type="ECO:0000256" key="8">
    <source>
        <dbReference type="ARBA" id="ARBA00022729"/>
    </source>
</evidence>
<keyword evidence="10" id="KW-0746">Sphingolipid metabolism</keyword>
<dbReference type="GO" id="GO:0005576">
    <property type="term" value="C:extracellular region"/>
    <property type="evidence" value="ECO:0007669"/>
    <property type="project" value="UniProtKB-SubCell"/>
</dbReference>
<evidence type="ECO:0000256" key="16">
    <source>
        <dbReference type="ARBA" id="ARBA00048057"/>
    </source>
</evidence>
<dbReference type="GO" id="GO:0016020">
    <property type="term" value="C:membrane"/>
    <property type="evidence" value="ECO:0007669"/>
    <property type="project" value="GOC"/>
</dbReference>
<dbReference type="InterPro" id="IPR029130">
    <property type="entry name" value="Acid_ceramidase_N"/>
</dbReference>
<dbReference type="InterPro" id="IPR016699">
    <property type="entry name" value="Acid_ceramidase-like"/>
</dbReference>
<feature type="active site" description="Nucleophile" evidence="18">
    <location>
        <position position="136"/>
    </location>
</feature>
<keyword evidence="8 19" id="KW-0732">Signal</keyword>
<dbReference type="GO" id="GO:0006631">
    <property type="term" value="P:fatty acid metabolic process"/>
    <property type="evidence" value="ECO:0007669"/>
    <property type="project" value="InterPro"/>
</dbReference>
<comment type="catalytic activity">
    <reaction evidence="16">
        <text>an N-acylsphing-4-enine + H2O = sphing-4-enine + a fatty acid</text>
        <dbReference type="Rhea" id="RHEA:20856"/>
        <dbReference type="ChEBI" id="CHEBI:15377"/>
        <dbReference type="ChEBI" id="CHEBI:28868"/>
        <dbReference type="ChEBI" id="CHEBI:52639"/>
        <dbReference type="ChEBI" id="CHEBI:57756"/>
        <dbReference type="EC" id="3.5.1.23"/>
    </reaction>
</comment>
<accession>A0A0B7BT65</accession>
<evidence type="ECO:0000256" key="19">
    <source>
        <dbReference type="SAM" id="SignalP"/>
    </source>
</evidence>
<dbReference type="PANTHER" id="PTHR28583">
    <property type="entry name" value="ACID AMIDASE"/>
    <property type="match status" value="1"/>
</dbReference>
<feature type="domain" description="Acid ceramidase N-terminal" evidence="21">
    <location>
        <begin position="38"/>
        <end position="86"/>
    </location>
</feature>
<gene>
    <name evidence="22" type="primary">ORF206555</name>
</gene>
<organism evidence="22">
    <name type="scientific">Arion vulgaris</name>
    <dbReference type="NCBI Taxonomy" id="1028688"/>
    <lineage>
        <taxon>Eukaryota</taxon>
        <taxon>Metazoa</taxon>
        <taxon>Spiralia</taxon>
        <taxon>Lophotrochozoa</taxon>
        <taxon>Mollusca</taxon>
        <taxon>Gastropoda</taxon>
        <taxon>Heterobranchia</taxon>
        <taxon>Euthyneura</taxon>
        <taxon>Panpulmonata</taxon>
        <taxon>Eupulmonata</taxon>
        <taxon>Stylommatophora</taxon>
        <taxon>Helicina</taxon>
        <taxon>Arionoidea</taxon>
        <taxon>Arionidae</taxon>
        <taxon>Arion</taxon>
    </lineage>
</organism>
<feature type="signal peptide" evidence="19">
    <location>
        <begin position="1"/>
        <end position="19"/>
    </location>
</feature>
<keyword evidence="11 17" id="KW-0443">Lipid metabolism</keyword>
<evidence type="ECO:0000256" key="4">
    <source>
        <dbReference type="ARBA" id="ARBA00004991"/>
    </source>
</evidence>
<dbReference type="GO" id="GO:0017040">
    <property type="term" value="F:N-acylsphingosine amidohydrolase activity"/>
    <property type="evidence" value="ECO:0007669"/>
    <property type="project" value="UniProtKB-EC"/>
</dbReference>
<evidence type="ECO:0000256" key="14">
    <source>
        <dbReference type="ARBA" id="ARBA00023228"/>
    </source>
</evidence>
<dbReference type="GO" id="GO:0006665">
    <property type="term" value="P:sphingolipid metabolic process"/>
    <property type="evidence" value="ECO:0007669"/>
    <property type="project" value="UniProtKB-KW"/>
</dbReference>
<evidence type="ECO:0000256" key="3">
    <source>
        <dbReference type="ARBA" id="ARBA00004760"/>
    </source>
</evidence>
<evidence type="ECO:0000256" key="13">
    <source>
        <dbReference type="ARBA" id="ARBA00023180"/>
    </source>
</evidence>
<evidence type="ECO:0000256" key="2">
    <source>
        <dbReference type="ARBA" id="ARBA00004613"/>
    </source>
</evidence>
<keyword evidence="14" id="KW-0458">Lysosome</keyword>
<dbReference type="GO" id="GO:0005764">
    <property type="term" value="C:lysosome"/>
    <property type="evidence" value="ECO:0007669"/>
    <property type="project" value="UniProtKB-SubCell"/>
</dbReference>
<comment type="subcellular location">
    <subcellularLocation>
        <location evidence="1">Lysosome</location>
    </subcellularLocation>
    <subcellularLocation>
        <location evidence="2">Secreted</location>
    </subcellularLocation>
</comment>
<evidence type="ECO:0000256" key="10">
    <source>
        <dbReference type="ARBA" id="ARBA00022919"/>
    </source>
</evidence>
<dbReference type="Pfam" id="PF15508">
    <property type="entry name" value="NAAA-beta"/>
    <property type="match status" value="1"/>
</dbReference>
<evidence type="ECO:0000259" key="21">
    <source>
        <dbReference type="Pfam" id="PF15508"/>
    </source>
</evidence>
<keyword evidence="12" id="KW-1015">Disulfide bond</keyword>
<evidence type="ECO:0000313" key="22">
    <source>
        <dbReference type="EMBL" id="CEK95355.1"/>
    </source>
</evidence>
<dbReference type="AlphaFoldDB" id="A0A0B7BT65"/>
<dbReference type="CDD" id="cd01903">
    <property type="entry name" value="Ntn_AC_NAAA"/>
    <property type="match status" value="1"/>
</dbReference>
<comment type="similarity">
    <text evidence="5 17">Belongs to the acid ceramidase family.</text>
</comment>
<evidence type="ECO:0000256" key="15">
    <source>
        <dbReference type="ARBA" id="ARBA00040588"/>
    </source>
</evidence>
<keyword evidence="13" id="KW-0325">Glycoprotein</keyword>
<evidence type="ECO:0000256" key="9">
    <source>
        <dbReference type="ARBA" id="ARBA00022801"/>
    </source>
</evidence>
<evidence type="ECO:0000256" key="1">
    <source>
        <dbReference type="ARBA" id="ARBA00004371"/>
    </source>
</evidence>
<dbReference type="EC" id="3.5.1.23" evidence="6"/>
<evidence type="ECO:0000256" key="6">
    <source>
        <dbReference type="ARBA" id="ARBA00011891"/>
    </source>
</evidence>
<dbReference type="EMBL" id="HACG01048490">
    <property type="protein sequence ID" value="CEK95355.1"/>
    <property type="molecule type" value="Transcribed_RNA"/>
</dbReference>
<dbReference type="GO" id="GO:0017064">
    <property type="term" value="F:fatty acid amide hydrolase activity"/>
    <property type="evidence" value="ECO:0007669"/>
    <property type="project" value="InterPro"/>
</dbReference>
<evidence type="ECO:0000256" key="17">
    <source>
        <dbReference type="PIRNR" id="PIRNR017632"/>
    </source>
</evidence>
<keyword evidence="7" id="KW-0964">Secreted</keyword>
<dbReference type="Gene3D" id="3.60.60.10">
    <property type="entry name" value="Penicillin V Acylase, Chain A"/>
    <property type="match status" value="1"/>
</dbReference>
<sequence>MKFSLFLSVFAIFICHCYSQSVNVTCQSGKYPPDPKTQVKSFVINLDLPPEKRWTQLAEAKGAEIKALLDAFKQYVKDWTKAADLIIYFVDTMGGALDNTMPYPFAAELRGIANGSGINLGEMILYNLFYEFFTFCTSIVAEDPSGELYHARNLDFGLFLGWDLKNMTWTITEKLRPLIVNLDWQRGGQTVFKSVNFAGYIGILTAIKPQLFTLSMNERFNIDGGFIGVIKWLFGNHNETWMGFLTRSVMENATSYQEAKVQLSKTIMLAPAYFILGGNSSGQGTVITRARENAVDVWDMKNASGWYILETNYDHWKNPLIVDDRRGPAHKCMNQMGQQNVGFAGIFNVLSTQPVLNKLTTYTALMNVGKGTLETYIQTCEDPCAPW</sequence>
<evidence type="ECO:0000259" key="20">
    <source>
        <dbReference type="Pfam" id="PF02275"/>
    </source>
</evidence>
<dbReference type="FunFam" id="3.60.60.10:FF:000002">
    <property type="entry name" value="N-acylsphingosine amidohydrolase 1"/>
    <property type="match status" value="1"/>
</dbReference>
<dbReference type="Pfam" id="PF02275">
    <property type="entry name" value="CBAH"/>
    <property type="match status" value="1"/>
</dbReference>
<name>A0A0B7BT65_9EUPU</name>
<proteinExistence type="inferred from homology"/>
<comment type="pathway">
    <text evidence="4">Sphingolipid metabolism.</text>
</comment>
<dbReference type="PANTHER" id="PTHR28583:SF1">
    <property type="entry name" value="ACID CERAMIDASE"/>
    <property type="match status" value="1"/>
</dbReference>
<comment type="pathway">
    <text evidence="3">Lipid metabolism; sphingolipid metabolism.</text>
</comment>
<evidence type="ECO:0000256" key="11">
    <source>
        <dbReference type="ARBA" id="ARBA00023098"/>
    </source>
</evidence>
<reference evidence="22" key="1">
    <citation type="submission" date="2014-12" db="EMBL/GenBank/DDBJ databases">
        <title>Insight into the proteome of Arion vulgaris.</title>
        <authorList>
            <person name="Aradska J."/>
            <person name="Bulat T."/>
            <person name="Smidak R."/>
            <person name="Sarate P."/>
            <person name="Gangsoo J."/>
            <person name="Sialana F."/>
            <person name="Bilban M."/>
            <person name="Lubec G."/>
        </authorList>
    </citation>
    <scope>NUCLEOTIDE SEQUENCE</scope>
    <source>
        <tissue evidence="22">Skin</tissue>
    </source>
</reference>